<sequence>MSNKPRESIEQYNNVSGLFRNRLASLSSGILTNRLWLKSKATDACDLLITFPSRIDEYKIIWFLEQLLKLEPDIRISVKYHFTTGVYGFYITFTYAKLLKGAELLQLEKPIKAQFGGGFKPFIFQEMEVYEQVENETFFTSPERQSIGIYLLHEIKIRERQQEQDDIVHILNSILNILWGTCFVVLWRRKQAELAHGWNTLDLDDNLLESPRPTFKGEYRLSPITNKYEPYYPHWKRIVFRCFVTIPVLTSNILLITVCMLFIFRLQSWIDHNIKIGNLPRTYIVLSKKKLTLAYFIFCLKTAP</sequence>
<dbReference type="EMBL" id="CAJOBC010002972">
    <property type="protein sequence ID" value="CAF3760685.1"/>
    <property type="molecule type" value="Genomic_DNA"/>
</dbReference>
<organism evidence="8 10">
    <name type="scientific">Didymodactylos carnosus</name>
    <dbReference type="NCBI Taxonomy" id="1234261"/>
    <lineage>
        <taxon>Eukaryota</taxon>
        <taxon>Metazoa</taxon>
        <taxon>Spiralia</taxon>
        <taxon>Gnathifera</taxon>
        <taxon>Rotifera</taxon>
        <taxon>Eurotatoria</taxon>
        <taxon>Bdelloidea</taxon>
        <taxon>Philodinida</taxon>
        <taxon>Philodinidae</taxon>
        <taxon>Didymodactylos</taxon>
    </lineage>
</organism>
<keyword evidence="5 6" id="KW-0472">Membrane</keyword>
<comment type="caution">
    <text evidence="6">Lacks conserved residue(s) required for the propagation of feature annotation.</text>
</comment>
<dbReference type="OrthoDB" id="296386at2759"/>
<evidence type="ECO:0000256" key="5">
    <source>
        <dbReference type="ARBA" id="ARBA00023136"/>
    </source>
</evidence>
<dbReference type="Proteomes" id="UP000663829">
    <property type="component" value="Unassembled WGS sequence"/>
</dbReference>
<dbReference type="EMBL" id="CAJNOQ010002972">
    <property type="protein sequence ID" value="CAF0988537.1"/>
    <property type="molecule type" value="Genomic_DNA"/>
</dbReference>
<keyword evidence="3 6" id="KW-0812">Transmembrane</keyword>
<evidence type="ECO:0000256" key="1">
    <source>
        <dbReference type="ARBA" id="ARBA00004141"/>
    </source>
</evidence>
<reference evidence="8" key="1">
    <citation type="submission" date="2021-02" db="EMBL/GenBank/DDBJ databases">
        <authorList>
            <person name="Nowell W R."/>
        </authorList>
    </citation>
    <scope>NUCLEOTIDE SEQUENCE</scope>
</reference>
<feature type="transmembrane region" description="Helical" evidence="6">
    <location>
        <begin position="238"/>
        <end position="264"/>
    </location>
</feature>
<protein>
    <recommendedName>
        <fullName evidence="6">Anoctamin</fullName>
    </recommendedName>
</protein>
<proteinExistence type="inferred from homology"/>
<dbReference type="InterPro" id="IPR007632">
    <property type="entry name" value="Anoctamin"/>
</dbReference>
<dbReference type="PANTHER" id="PTHR12308:SF51">
    <property type="entry name" value="ANOCTAMIN-8"/>
    <property type="match status" value="1"/>
</dbReference>
<feature type="domain" description="Anoctamin transmembrane" evidence="7">
    <location>
        <begin position="164"/>
        <end position="272"/>
    </location>
</feature>
<dbReference type="Pfam" id="PF04547">
    <property type="entry name" value="Anoctamin"/>
    <property type="match status" value="1"/>
</dbReference>
<dbReference type="PANTHER" id="PTHR12308">
    <property type="entry name" value="ANOCTAMIN"/>
    <property type="match status" value="1"/>
</dbReference>
<comment type="similarity">
    <text evidence="2 6">Belongs to the anoctamin family.</text>
</comment>
<dbReference type="AlphaFoldDB" id="A0A814FPU9"/>
<evidence type="ECO:0000313" key="8">
    <source>
        <dbReference type="EMBL" id="CAF0988537.1"/>
    </source>
</evidence>
<dbReference type="GO" id="GO:0005254">
    <property type="term" value="F:chloride channel activity"/>
    <property type="evidence" value="ECO:0007669"/>
    <property type="project" value="TreeGrafter"/>
</dbReference>
<dbReference type="Proteomes" id="UP000681722">
    <property type="component" value="Unassembled WGS sequence"/>
</dbReference>
<evidence type="ECO:0000256" key="2">
    <source>
        <dbReference type="ARBA" id="ARBA00009671"/>
    </source>
</evidence>
<name>A0A814FPU9_9BILA</name>
<dbReference type="InterPro" id="IPR049452">
    <property type="entry name" value="Anoctamin_TM"/>
</dbReference>
<evidence type="ECO:0000256" key="6">
    <source>
        <dbReference type="RuleBase" id="RU280814"/>
    </source>
</evidence>
<evidence type="ECO:0000256" key="3">
    <source>
        <dbReference type="ARBA" id="ARBA00022692"/>
    </source>
</evidence>
<comment type="subcellular location">
    <subcellularLocation>
        <location evidence="1 6">Membrane</location>
        <topology evidence="1 6">Multi-pass membrane protein</topology>
    </subcellularLocation>
</comment>
<evidence type="ECO:0000313" key="10">
    <source>
        <dbReference type="Proteomes" id="UP000663829"/>
    </source>
</evidence>
<keyword evidence="10" id="KW-1185">Reference proteome</keyword>
<gene>
    <name evidence="8" type="ORF">GPM918_LOCUS13129</name>
    <name evidence="9" type="ORF">SRO942_LOCUS13129</name>
</gene>
<accession>A0A814FPU9</accession>
<evidence type="ECO:0000259" key="7">
    <source>
        <dbReference type="Pfam" id="PF04547"/>
    </source>
</evidence>
<evidence type="ECO:0000256" key="4">
    <source>
        <dbReference type="ARBA" id="ARBA00022989"/>
    </source>
</evidence>
<evidence type="ECO:0000313" key="9">
    <source>
        <dbReference type="EMBL" id="CAF3760685.1"/>
    </source>
</evidence>
<keyword evidence="4 6" id="KW-1133">Transmembrane helix</keyword>
<dbReference type="GO" id="GO:0005886">
    <property type="term" value="C:plasma membrane"/>
    <property type="evidence" value="ECO:0007669"/>
    <property type="project" value="TreeGrafter"/>
</dbReference>
<comment type="caution">
    <text evidence="8">The sequence shown here is derived from an EMBL/GenBank/DDBJ whole genome shotgun (WGS) entry which is preliminary data.</text>
</comment>